<dbReference type="GO" id="GO:0005886">
    <property type="term" value="C:plasma membrane"/>
    <property type="evidence" value="ECO:0007669"/>
    <property type="project" value="UniProtKB-ARBA"/>
</dbReference>
<dbReference type="STRING" id="5539.A0A3E2H622"/>
<keyword evidence="2" id="KW-0813">Transport</keyword>
<evidence type="ECO:0000256" key="5">
    <source>
        <dbReference type="ARBA" id="ARBA00023136"/>
    </source>
</evidence>
<evidence type="ECO:0000256" key="6">
    <source>
        <dbReference type="ARBA" id="ARBA00023180"/>
    </source>
</evidence>
<evidence type="ECO:0000259" key="9">
    <source>
        <dbReference type="PROSITE" id="PS50850"/>
    </source>
</evidence>
<evidence type="ECO:0000256" key="7">
    <source>
        <dbReference type="SAM" id="MobiDB-lite"/>
    </source>
</evidence>
<feature type="transmembrane region" description="Helical" evidence="8">
    <location>
        <begin position="400"/>
        <end position="418"/>
    </location>
</feature>
<evidence type="ECO:0000256" key="2">
    <source>
        <dbReference type="ARBA" id="ARBA00022448"/>
    </source>
</evidence>
<name>A0A3E2H622_SCYLI</name>
<dbReference type="GO" id="GO:0140115">
    <property type="term" value="P:export across plasma membrane"/>
    <property type="evidence" value="ECO:0007669"/>
    <property type="project" value="UniProtKB-ARBA"/>
</dbReference>
<feature type="compositionally biased region" description="Basic and acidic residues" evidence="7">
    <location>
        <begin position="524"/>
        <end position="535"/>
    </location>
</feature>
<dbReference type="PANTHER" id="PTHR23502">
    <property type="entry name" value="MAJOR FACILITATOR SUPERFAMILY"/>
    <property type="match status" value="1"/>
</dbReference>
<keyword evidence="4 8" id="KW-1133">Transmembrane helix</keyword>
<dbReference type="InterPro" id="IPR020846">
    <property type="entry name" value="MFS_dom"/>
</dbReference>
<keyword evidence="3 8" id="KW-0812">Transmembrane</keyword>
<organism evidence="10 11">
    <name type="scientific">Scytalidium lignicola</name>
    <name type="common">Hyphomycete</name>
    <dbReference type="NCBI Taxonomy" id="5539"/>
    <lineage>
        <taxon>Eukaryota</taxon>
        <taxon>Fungi</taxon>
        <taxon>Dikarya</taxon>
        <taxon>Ascomycota</taxon>
        <taxon>Pezizomycotina</taxon>
        <taxon>Leotiomycetes</taxon>
        <taxon>Leotiomycetes incertae sedis</taxon>
        <taxon>Scytalidium</taxon>
    </lineage>
</organism>
<keyword evidence="5 8" id="KW-0472">Membrane</keyword>
<evidence type="ECO:0000256" key="4">
    <source>
        <dbReference type="ARBA" id="ARBA00022989"/>
    </source>
</evidence>
<dbReference type="FunFam" id="1.20.1720.10:FF:000009">
    <property type="entry name" value="MFS multidrug transporter"/>
    <property type="match status" value="1"/>
</dbReference>
<evidence type="ECO:0000256" key="1">
    <source>
        <dbReference type="ARBA" id="ARBA00004141"/>
    </source>
</evidence>
<feature type="non-terminal residue" evidence="10">
    <location>
        <position position="544"/>
    </location>
</feature>
<evidence type="ECO:0000256" key="8">
    <source>
        <dbReference type="SAM" id="Phobius"/>
    </source>
</evidence>
<dbReference type="PANTHER" id="PTHR23502:SF51">
    <property type="entry name" value="QUINIDINE RESISTANCE PROTEIN 1-RELATED"/>
    <property type="match status" value="1"/>
</dbReference>
<dbReference type="Pfam" id="PF07690">
    <property type="entry name" value="MFS_1"/>
    <property type="match status" value="1"/>
</dbReference>
<feature type="transmembrane region" description="Helical" evidence="8">
    <location>
        <begin position="229"/>
        <end position="248"/>
    </location>
</feature>
<gene>
    <name evidence="10" type="ORF">B7463_g7510</name>
</gene>
<feature type="compositionally biased region" description="Polar residues" evidence="7">
    <location>
        <begin position="40"/>
        <end position="49"/>
    </location>
</feature>
<evidence type="ECO:0000313" key="11">
    <source>
        <dbReference type="Proteomes" id="UP000258309"/>
    </source>
</evidence>
<dbReference type="InterPro" id="IPR011701">
    <property type="entry name" value="MFS"/>
</dbReference>
<feature type="non-terminal residue" evidence="10">
    <location>
        <position position="1"/>
    </location>
</feature>
<dbReference type="InterPro" id="IPR036259">
    <property type="entry name" value="MFS_trans_sf"/>
</dbReference>
<feature type="transmembrane region" description="Helical" evidence="8">
    <location>
        <begin position="73"/>
        <end position="93"/>
    </location>
</feature>
<dbReference type="EMBL" id="NCSJ02000149">
    <property type="protein sequence ID" value="RFU28828.1"/>
    <property type="molecule type" value="Genomic_DNA"/>
</dbReference>
<accession>A0A3E2H622</accession>
<sequence>MENPTSDTRSEEKESQDNPMMTSLMPEKKHSGKDEENTETPESFTEASSVENQEIMAPATPPHTIFTRKEINFIVAMASLAALLSPVSSTIYFPALNTLADTLGVSVSSINLTVTTYLIMQGIAPTFVGTWSDVSGRRPLYIGAFIVYMGANIGLALQTSYAALMVLRLLQSAGSSGTISLAYAVVADVSTSAERGRYVAYVSAGALLGPAFAPLIGGLLIQFLGWRSVFWGLTIFAGAILIVFLFFFPETSRRIVGNGSIPPQPWNMSILTYINTRGKPKNTTTIPPRGFGFPNPIEALKVFLDPESCLVLTVGGIMVAGFQMVNANLSEQLQNQYGFNAIQVGLCYIPLGAGCLLATEVGGRLVDWNYRRQGKLHGFTVQKQGKMDEDFPLELARIQILMPSVCICTVSILIYGWVLQERTNLAGPLVMVFIMGFGLSASANTVSTIIVDLNLEAPATASSAFNLSRCLLGAGGVAAIVPIIDAIGTGWTATIIAGVCFLTIPLQFVVLKKGPEWRKKKNQRDRERKERKQQKEQGNPAENS</sequence>
<dbReference type="AlphaFoldDB" id="A0A3E2H622"/>
<reference evidence="10 11" key="1">
    <citation type="submission" date="2018-05" db="EMBL/GenBank/DDBJ databases">
        <title>Draft genome sequence of Scytalidium lignicola DSM 105466, a ubiquitous saprotrophic fungus.</title>
        <authorList>
            <person name="Buettner E."/>
            <person name="Gebauer A.M."/>
            <person name="Hofrichter M."/>
            <person name="Liers C."/>
            <person name="Kellner H."/>
        </authorList>
    </citation>
    <scope>NUCLEOTIDE SEQUENCE [LARGE SCALE GENOMIC DNA]</scope>
    <source>
        <strain evidence="10 11">DSM 105466</strain>
    </source>
</reference>
<dbReference type="OMA" id="RIGIGWT"/>
<dbReference type="FunFam" id="1.20.1250.20:FF:000172">
    <property type="entry name" value="MFS multidrug resistance transporter"/>
    <property type="match status" value="1"/>
</dbReference>
<dbReference type="SUPFAM" id="SSF103473">
    <property type="entry name" value="MFS general substrate transporter"/>
    <property type="match status" value="1"/>
</dbReference>
<keyword evidence="11" id="KW-1185">Reference proteome</keyword>
<protein>
    <recommendedName>
        <fullName evidence="9">Major facilitator superfamily (MFS) profile domain-containing protein</fullName>
    </recommendedName>
</protein>
<feature type="transmembrane region" description="Helical" evidence="8">
    <location>
        <begin position="430"/>
        <end position="455"/>
    </location>
</feature>
<feature type="transmembrane region" description="Helical" evidence="8">
    <location>
        <begin position="169"/>
        <end position="186"/>
    </location>
</feature>
<feature type="transmembrane region" description="Helical" evidence="8">
    <location>
        <begin position="198"/>
        <end position="223"/>
    </location>
</feature>
<dbReference type="Proteomes" id="UP000258309">
    <property type="component" value="Unassembled WGS sequence"/>
</dbReference>
<feature type="region of interest" description="Disordered" evidence="7">
    <location>
        <begin position="518"/>
        <end position="544"/>
    </location>
</feature>
<evidence type="ECO:0000256" key="3">
    <source>
        <dbReference type="ARBA" id="ARBA00022692"/>
    </source>
</evidence>
<feature type="region of interest" description="Disordered" evidence="7">
    <location>
        <begin position="1"/>
        <end position="49"/>
    </location>
</feature>
<feature type="compositionally biased region" description="Basic and acidic residues" evidence="7">
    <location>
        <begin position="26"/>
        <end position="35"/>
    </location>
</feature>
<dbReference type="GO" id="GO:0015137">
    <property type="term" value="F:citrate transmembrane transporter activity"/>
    <property type="evidence" value="ECO:0007669"/>
    <property type="project" value="UniProtKB-ARBA"/>
</dbReference>
<proteinExistence type="predicted"/>
<feature type="transmembrane region" description="Helical" evidence="8">
    <location>
        <begin position="105"/>
        <end position="128"/>
    </location>
</feature>
<comment type="caution">
    <text evidence="10">The sequence shown here is derived from an EMBL/GenBank/DDBJ whole genome shotgun (WGS) entry which is preliminary data.</text>
</comment>
<dbReference type="PROSITE" id="PS50850">
    <property type="entry name" value="MFS"/>
    <property type="match status" value="1"/>
</dbReference>
<dbReference type="OrthoDB" id="440553at2759"/>
<comment type="subcellular location">
    <subcellularLocation>
        <location evidence="1">Membrane</location>
        <topology evidence="1">Multi-pass membrane protein</topology>
    </subcellularLocation>
</comment>
<feature type="domain" description="Major facilitator superfamily (MFS) profile" evidence="9">
    <location>
        <begin position="74"/>
        <end position="515"/>
    </location>
</feature>
<dbReference type="CDD" id="cd17323">
    <property type="entry name" value="MFS_Tpo1_MDR_like"/>
    <property type="match status" value="1"/>
</dbReference>
<evidence type="ECO:0000313" key="10">
    <source>
        <dbReference type="EMBL" id="RFU28828.1"/>
    </source>
</evidence>
<keyword evidence="6" id="KW-0325">Glycoprotein</keyword>
<feature type="transmembrane region" description="Helical" evidence="8">
    <location>
        <begin position="490"/>
        <end position="511"/>
    </location>
</feature>
<dbReference type="Gene3D" id="1.20.1250.20">
    <property type="entry name" value="MFS general substrate transporter like domains"/>
    <property type="match status" value="1"/>
</dbReference>
<feature type="transmembrane region" description="Helical" evidence="8">
    <location>
        <begin position="140"/>
        <end position="163"/>
    </location>
</feature>